<feature type="compositionally biased region" description="Basic and acidic residues" evidence="1">
    <location>
        <begin position="516"/>
        <end position="527"/>
    </location>
</feature>
<dbReference type="Proteomes" id="UP000703269">
    <property type="component" value="Unassembled WGS sequence"/>
</dbReference>
<evidence type="ECO:0000256" key="1">
    <source>
        <dbReference type="SAM" id="MobiDB-lite"/>
    </source>
</evidence>
<comment type="caution">
    <text evidence="2">The sequence shown here is derived from an EMBL/GenBank/DDBJ whole genome shotgun (WGS) entry which is preliminary data.</text>
</comment>
<feature type="compositionally biased region" description="Low complexity" evidence="1">
    <location>
        <begin position="370"/>
        <end position="382"/>
    </location>
</feature>
<organism evidence="2 3">
    <name type="scientific">Phanerochaete sordida</name>
    <dbReference type="NCBI Taxonomy" id="48140"/>
    <lineage>
        <taxon>Eukaryota</taxon>
        <taxon>Fungi</taxon>
        <taxon>Dikarya</taxon>
        <taxon>Basidiomycota</taxon>
        <taxon>Agaricomycotina</taxon>
        <taxon>Agaricomycetes</taxon>
        <taxon>Polyporales</taxon>
        <taxon>Phanerochaetaceae</taxon>
        <taxon>Phanerochaete</taxon>
    </lineage>
</organism>
<accession>A0A9P3LKJ7</accession>
<feature type="compositionally biased region" description="Basic and acidic residues" evidence="1">
    <location>
        <begin position="405"/>
        <end position="415"/>
    </location>
</feature>
<sequence>MRTRNRKVLKDVTPGNTPQSKRSAKASAMFKDKVLGPATARIPALDLTAVDEDDELPQIPRLPTPHSPTMPRARVAKSARPTEQSTRVTRPVRPVPTQVVPLSPLPPSSPPSMSSFDDNAENRPPPEPEREDDNADGENDYPEDDDVPQRRRATAEDELPQVQVAQSSSSDDPFGFSALERRFRVQRELEREHRRRSAGFAVPVPSSAVKGKEAARLPRVPFGVLATAGSTSAPAHSRAPTPYHPSDDLEDMYLDPNPVLPAPKTDDLYVPQEPEILAPAPALDPILPSESEESHDPLSTPHPRHVANIIPLASPFSSREGTPCDRSVAESPLSSPSPVKPLTITRALPTAGSTTKKKQQGRLMAERAFPSSTPASTPLPSARKAPLPSSTVKSARPMPPPPVPKVKESQVEPKARQTRKAKGKTKAQEVEDVVEEVVDPMAVTSNLEKLLPKRTIRRRAIGPATIAETSQPRSRGRTRARASSPQESDAESASSNEDGPSSPLAIRKRKAPARGAHVERPAKRMRVEVVITRPPPHKRTAEHAAEASPVRPRAKPASRAAPARKATRAKGKAKAGPQKVGDEDSDEARARLARIEYFRNLDANYKMARENVYVV</sequence>
<name>A0A9P3LKJ7_9APHY</name>
<gene>
    <name evidence="2" type="ORF">PsYK624_135330</name>
</gene>
<feature type="compositionally biased region" description="Low complexity" evidence="1">
    <location>
        <begin position="279"/>
        <end position="288"/>
    </location>
</feature>
<feature type="compositionally biased region" description="Low complexity" evidence="1">
    <location>
        <begin position="331"/>
        <end position="342"/>
    </location>
</feature>
<feature type="region of interest" description="Disordered" evidence="1">
    <location>
        <begin position="1"/>
        <end position="29"/>
    </location>
</feature>
<protein>
    <submittedName>
        <fullName evidence="2">Uncharacterized protein</fullName>
    </submittedName>
</protein>
<feature type="region of interest" description="Disordered" evidence="1">
    <location>
        <begin position="49"/>
        <end position="178"/>
    </location>
</feature>
<keyword evidence="3" id="KW-1185">Reference proteome</keyword>
<proteinExistence type="predicted"/>
<feature type="compositionally biased region" description="Low complexity" evidence="1">
    <location>
        <begin position="547"/>
        <end position="564"/>
    </location>
</feature>
<reference evidence="2 3" key="1">
    <citation type="submission" date="2021-08" db="EMBL/GenBank/DDBJ databases">
        <title>Draft Genome Sequence of Phanerochaete sordida strain YK-624.</title>
        <authorList>
            <person name="Mori T."/>
            <person name="Dohra H."/>
            <person name="Suzuki T."/>
            <person name="Kawagishi H."/>
            <person name="Hirai H."/>
        </authorList>
    </citation>
    <scope>NUCLEOTIDE SEQUENCE [LARGE SCALE GENOMIC DNA]</scope>
    <source>
        <strain evidence="2 3">YK-624</strain>
    </source>
</reference>
<feature type="compositionally biased region" description="Low complexity" evidence="1">
    <location>
        <begin position="86"/>
        <end position="102"/>
    </location>
</feature>
<dbReference type="EMBL" id="BPQB01000070">
    <property type="protein sequence ID" value="GJE97317.1"/>
    <property type="molecule type" value="Genomic_DNA"/>
</dbReference>
<feature type="compositionally biased region" description="Basic residues" evidence="1">
    <location>
        <begin position="416"/>
        <end position="425"/>
    </location>
</feature>
<feature type="region of interest" description="Disordered" evidence="1">
    <location>
        <begin position="229"/>
        <end position="267"/>
    </location>
</feature>
<dbReference type="OrthoDB" id="2803148at2759"/>
<dbReference type="AlphaFoldDB" id="A0A9P3LKJ7"/>
<evidence type="ECO:0000313" key="3">
    <source>
        <dbReference type="Proteomes" id="UP000703269"/>
    </source>
</evidence>
<feature type="region of interest" description="Disordered" evidence="1">
    <location>
        <begin position="279"/>
        <end position="587"/>
    </location>
</feature>
<feature type="compositionally biased region" description="Acidic residues" evidence="1">
    <location>
        <begin position="129"/>
        <end position="146"/>
    </location>
</feature>
<evidence type="ECO:0000313" key="2">
    <source>
        <dbReference type="EMBL" id="GJE97317.1"/>
    </source>
</evidence>